<dbReference type="RefSeq" id="WP_285762761.1">
    <property type="nucleotide sequence ID" value="NZ_BSYJ01000001.1"/>
</dbReference>
<organism evidence="1 2">
    <name type="scientific">Biformimicrobium ophioploci</name>
    <dbReference type="NCBI Taxonomy" id="3036711"/>
    <lineage>
        <taxon>Bacteria</taxon>
        <taxon>Pseudomonadati</taxon>
        <taxon>Pseudomonadota</taxon>
        <taxon>Gammaproteobacteria</taxon>
        <taxon>Cellvibrionales</taxon>
        <taxon>Microbulbiferaceae</taxon>
        <taxon>Biformimicrobium</taxon>
    </lineage>
</organism>
<comment type="caution">
    <text evidence="1">The sequence shown here is derived from an EMBL/GenBank/DDBJ whole genome shotgun (WGS) entry which is preliminary data.</text>
</comment>
<protein>
    <submittedName>
        <fullName evidence="1">Uncharacterized protein</fullName>
    </submittedName>
</protein>
<sequence length="100" mass="10494">MNRSFAQNPHSLRRVGAFTSLLLVVALLFAQPLWAGHIHLDHGTVLEQCDDGNLHAPAVIASTEATMPVPAAQQATSSAERAHCPAAIYAATARGPPVSC</sequence>
<name>A0ABQ6LVY0_9GAMM</name>
<proteinExistence type="predicted"/>
<evidence type="ECO:0000313" key="1">
    <source>
        <dbReference type="EMBL" id="GMG86259.1"/>
    </source>
</evidence>
<dbReference type="Proteomes" id="UP001224392">
    <property type="component" value="Unassembled WGS sequence"/>
</dbReference>
<reference evidence="1 2" key="1">
    <citation type="submission" date="2023-04" db="EMBL/GenBank/DDBJ databases">
        <title>Marinobulbifer ophiurae gen. nov., sp. Nov., isolate from tissue of brittle star Ophioplocus japonicus.</title>
        <authorList>
            <person name="Kawano K."/>
            <person name="Sawayama S."/>
            <person name="Nakagawa S."/>
        </authorList>
    </citation>
    <scope>NUCLEOTIDE SEQUENCE [LARGE SCALE GENOMIC DNA]</scope>
    <source>
        <strain evidence="1 2">NKW57</strain>
    </source>
</reference>
<accession>A0ABQ6LVY0</accession>
<evidence type="ECO:0000313" key="2">
    <source>
        <dbReference type="Proteomes" id="UP001224392"/>
    </source>
</evidence>
<gene>
    <name evidence="1" type="ORF">MNKW57_05800</name>
</gene>
<keyword evidence="2" id="KW-1185">Reference proteome</keyword>
<dbReference type="EMBL" id="BSYJ01000001">
    <property type="protein sequence ID" value="GMG86259.1"/>
    <property type="molecule type" value="Genomic_DNA"/>
</dbReference>